<dbReference type="Pfam" id="PF00954">
    <property type="entry name" value="S_locus_glycop"/>
    <property type="match status" value="1"/>
</dbReference>
<evidence type="ECO:0000256" key="5">
    <source>
        <dbReference type="ARBA" id="ARBA00022546"/>
    </source>
</evidence>
<feature type="domain" description="EGF-like" evidence="22">
    <location>
        <begin position="283"/>
        <end position="319"/>
    </location>
</feature>
<evidence type="ECO:0000256" key="20">
    <source>
        <dbReference type="SAM" id="SignalP"/>
    </source>
</evidence>
<dbReference type="Gene3D" id="2.90.10.10">
    <property type="entry name" value="Bulb-type lectin domain"/>
    <property type="match status" value="1"/>
</dbReference>
<reference evidence="25" key="1">
    <citation type="submission" date="2020-02" db="EMBL/GenBank/DDBJ databases">
        <authorList>
            <person name="Scholz U."/>
            <person name="Mascher M."/>
            <person name="Fiebig A."/>
        </authorList>
    </citation>
    <scope>NUCLEOTIDE SEQUENCE</scope>
</reference>
<keyword evidence="12" id="KW-0465">Mannose-binding</keyword>
<evidence type="ECO:0000313" key="25">
    <source>
        <dbReference type="EMBL" id="CAA7405669.1"/>
    </source>
</evidence>
<name>A0A7I8L6N4_SPIIN</name>
<dbReference type="InterPro" id="IPR001245">
    <property type="entry name" value="Ser-Thr/Tyr_kinase_cat_dom"/>
</dbReference>
<dbReference type="GO" id="GO:0004674">
    <property type="term" value="F:protein serine/threonine kinase activity"/>
    <property type="evidence" value="ECO:0007669"/>
    <property type="project" value="UniProtKB-KW"/>
</dbReference>
<dbReference type="GO" id="GO:0005524">
    <property type="term" value="F:ATP binding"/>
    <property type="evidence" value="ECO:0007669"/>
    <property type="project" value="UniProtKB-KW"/>
</dbReference>
<evidence type="ECO:0000256" key="9">
    <source>
        <dbReference type="ARBA" id="ARBA00022741"/>
    </source>
</evidence>
<dbReference type="InterPro" id="IPR036426">
    <property type="entry name" value="Bulb-type_lectin_dom_sf"/>
</dbReference>
<dbReference type="SMART" id="SM00473">
    <property type="entry name" value="PAN_AP"/>
    <property type="match status" value="1"/>
</dbReference>
<evidence type="ECO:0000256" key="14">
    <source>
        <dbReference type="ARBA" id="ARBA00023180"/>
    </source>
</evidence>
<evidence type="ECO:0000256" key="18">
    <source>
        <dbReference type="PROSITE-ProRule" id="PRU00076"/>
    </source>
</evidence>
<dbReference type="InterPro" id="IPR024171">
    <property type="entry name" value="SRK-like_kinase"/>
</dbReference>
<dbReference type="Gene3D" id="3.30.200.20">
    <property type="entry name" value="Phosphorylase Kinase, domain 1"/>
    <property type="match status" value="1"/>
</dbReference>
<evidence type="ECO:0000256" key="7">
    <source>
        <dbReference type="ARBA" id="ARBA00022729"/>
    </source>
</evidence>
<evidence type="ECO:0000256" key="11">
    <source>
        <dbReference type="ARBA" id="ARBA00022840"/>
    </source>
</evidence>
<dbReference type="InterPro" id="IPR000719">
    <property type="entry name" value="Prot_kinase_dom"/>
</dbReference>
<dbReference type="PANTHER" id="PTHR27002">
    <property type="entry name" value="RECEPTOR-LIKE SERINE/THREONINE-PROTEIN KINASE SD1-8"/>
    <property type="match status" value="1"/>
</dbReference>
<keyword evidence="5" id="KW-0348">Hemagglutinin</keyword>
<dbReference type="PIRSF" id="PIRSF000641">
    <property type="entry name" value="SRK"/>
    <property type="match status" value="1"/>
</dbReference>
<dbReference type="FunFam" id="3.30.200.20:FF:000195">
    <property type="entry name" value="G-type lectin S-receptor-like serine/threonine-protein kinase"/>
    <property type="match status" value="1"/>
</dbReference>
<evidence type="ECO:0000256" key="1">
    <source>
        <dbReference type="ARBA" id="ARBA00004251"/>
    </source>
</evidence>
<dbReference type="InterPro" id="IPR000742">
    <property type="entry name" value="EGF"/>
</dbReference>
<dbReference type="GO" id="GO:0005537">
    <property type="term" value="F:D-mannose binding"/>
    <property type="evidence" value="ECO:0007669"/>
    <property type="project" value="UniProtKB-KW"/>
</dbReference>
<dbReference type="SUPFAM" id="SSF51110">
    <property type="entry name" value="alpha-D-mannose-specific plant lectins"/>
    <property type="match status" value="1"/>
</dbReference>
<comment type="catalytic activity">
    <reaction evidence="15 17">
        <text>L-threonyl-[protein] + ATP = O-phospho-L-threonyl-[protein] + ADP + H(+)</text>
        <dbReference type="Rhea" id="RHEA:46608"/>
        <dbReference type="Rhea" id="RHEA-COMP:11060"/>
        <dbReference type="Rhea" id="RHEA-COMP:11605"/>
        <dbReference type="ChEBI" id="CHEBI:15378"/>
        <dbReference type="ChEBI" id="CHEBI:30013"/>
        <dbReference type="ChEBI" id="CHEBI:30616"/>
        <dbReference type="ChEBI" id="CHEBI:61977"/>
        <dbReference type="ChEBI" id="CHEBI:456216"/>
        <dbReference type="EC" id="2.7.11.1"/>
    </reaction>
</comment>
<dbReference type="GO" id="GO:0005886">
    <property type="term" value="C:plasma membrane"/>
    <property type="evidence" value="ECO:0007669"/>
    <property type="project" value="UniProtKB-SubCell"/>
</dbReference>
<dbReference type="CDD" id="cd14066">
    <property type="entry name" value="STKc_IRAK"/>
    <property type="match status" value="1"/>
</dbReference>
<evidence type="ECO:0000256" key="10">
    <source>
        <dbReference type="ARBA" id="ARBA00022777"/>
    </source>
</evidence>
<dbReference type="Pfam" id="PF01453">
    <property type="entry name" value="B_lectin"/>
    <property type="match status" value="1"/>
</dbReference>
<evidence type="ECO:0000256" key="12">
    <source>
        <dbReference type="ARBA" id="ARBA00023035"/>
    </source>
</evidence>
<keyword evidence="11 17" id="KW-0067">ATP-binding</keyword>
<evidence type="ECO:0000256" key="8">
    <source>
        <dbReference type="ARBA" id="ARBA00022737"/>
    </source>
</evidence>
<keyword evidence="26" id="KW-1185">Reference proteome</keyword>
<keyword evidence="9 17" id="KW-0547">Nucleotide-binding</keyword>
<dbReference type="InterPro" id="IPR011009">
    <property type="entry name" value="Kinase-like_dom_sf"/>
</dbReference>
<dbReference type="InterPro" id="IPR001480">
    <property type="entry name" value="Bulb-type_lectin_dom"/>
</dbReference>
<evidence type="ECO:0000313" key="26">
    <source>
        <dbReference type="Proteomes" id="UP000663760"/>
    </source>
</evidence>
<feature type="transmembrane region" description="Helical" evidence="19">
    <location>
        <begin position="437"/>
        <end position="461"/>
    </location>
</feature>
<evidence type="ECO:0000256" key="17">
    <source>
        <dbReference type="PIRNR" id="PIRNR000641"/>
    </source>
</evidence>
<evidence type="ECO:0000259" key="23">
    <source>
        <dbReference type="PROSITE" id="PS50927"/>
    </source>
</evidence>
<gene>
    <name evidence="25" type="ORF">SI8410_11016347</name>
</gene>
<keyword evidence="8" id="KW-0677">Repeat</keyword>
<dbReference type="PANTHER" id="PTHR27002:SF616">
    <property type="entry name" value="RECEPTOR-LIKE SERINE_THREONINE-PROTEIN KINASE"/>
    <property type="match status" value="1"/>
</dbReference>
<dbReference type="PROSITE" id="PS50927">
    <property type="entry name" value="BULB_LECTIN"/>
    <property type="match status" value="1"/>
</dbReference>
<keyword evidence="4 18" id="KW-0245">EGF-like domain</keyword>
<evidence type="ECO:0000256" key="19">
    <source>
        <dbReference type="SAM" id="Phobius"/>
    </source>
</evidence>
<evidence type="ECO:0000256" key="16">
    <source>
        <dbReference type="ARBA" id="ARBA00048679"/>
    </source>
</evidence>
<keyword evidence="14" id="KW-0325">Glycoprotein</keyword>
<evidence type="ECO:0000256" key="4">
    <source>
        <dbReference type="ARBA" id="ARBA00022536"/>
    </source>
</evidence>
<dbReference type="EMBL" id="LR746274">
    <property type="protein sequence ID" value="CAA7405669.1"/>
    <property type="molecule type" value="Genomic_DNA"/>
</dbReference>
<dbReference type="EC" id="2.7.11.1" evidence="17"/>
<keyword evidence="13" id="KW-1015">Disulfide bond</keyword>
<dbReference type="PROSITE" id="PS50026">
    <property type="entry name" value="EGF_3"/>
    <property type="match status" value="1"/>
</dbReference>
<evidence type="ECO:0000259" key="22">
    <source>
        <dbReference type="PROSITE" id="PS50026"/>
    </source>
</evidence>
<evidence type="ECO:0000259" key="21">
    <source>
        <dbReference type="PROSITE" id="PS50011"/>
    </source>
</evidence>
<feature type="signal peptide" evidence="20">
    <location>
        <begin position="1"/>
        <end position="26"/>
    </location>
</feature>
<feature type="domain" description="Apple" evidence="24">
    <location>
        <begin position="338"/>
        <end position="421"/>
    </location>
</feature>
<accession>A0A7I8L6N4</accession>
<keyword evidence="2" id="KW-1003">Cell membrane</keyword>
<dbReference type="CDD" id="cd00028">
    <property type="entry name" value="B_lectin"/>
    <property type="match status" value="1"/>
</dbReference>
<dbReference type="Pfam" id="PF07714">
    <property type="entry name" value="PK_Tyr_Ser-Thr"/>
    <property type="match status" value="1"/>
</dbReference>
<evidence type="ECO:0000256" key="13">
    <source>
        <dbReference type="ARBA" id="ARBA00023157"/>
    </source>
</evidence>
<keyword evidence="19" id="KW-1133">Transmembrane helix</keyword>
<feature type="chain" id="PRO_5029506779" description="Receptor-like serine/threonine-protein kinase" evidence="20">
    <location>
        <begin position="27"/>
        <end position="829"/>
    </location>
</feature>
<keyword evidence="12" id="KW-0430">Lectin</keyword>
<dbReference type="CDD" id="cd01098">
    <property type="entry name" value="PAN_AP_plant"/>
    <property type="match status" value="1"/>
</dbReference>
<dbReference type="SMART" id="SM00220">
    <property type="entry name" value="S_TKc"/>
    <property type="match status" value="1"/>
</dbReference>
<evidence type="ECO:0000256" key="2">
    <source>
        <dbReference type="ARBA" id="ARBA00022475"/>
    </source>
</evidence>
<proteinExistence type="inferred from homology"/>
<evidence type="ECO:0000256" key="3">
    <source>
        <dbReference type="ARBA" id="ARBA00022527"/>
    </source>
</evidence>
<dbReference type="PROSITE" id="PS50948">
    <property type="entry name" value="PAN"/>
    <property type="match status" value="1"/>
</dbReference>
<keyword evidence="19" id="KW-0812">Transmembrane</keyword>
<protein>
    <recommendedName>
        <fullName evidence="17">Receptor-like serine/threonine-protein kinase</fullName>
        <ecNumber evidence="17">2.7.11.1</ecNumber>
    </recommendedName>
</protein>
<dbReference type="FunFam" id="1.10.510.10:FF:000060">
    <property type="entry name" value="G-type lectin S-receptor-like serine/threonine-protein kinase"/>
    <property type="match status" value="1"/>
</dbReference>
<comment type="catalytic activity">
    <reaction evidence="16 17">
        <text>L-seryl-[protein] + ATP = O-phospho-L-seryl-[protein] + ADP + H(+)</text>
        <dbReference type="Rhea" id="RHEA:17989"/>
        <dbReference type="Rhea" id="RHEA-COMP:9863"/>
        <dbReference type="Rhea" id="RHEA-COMP:11604"/>
        <dbReference type="ChEBI" id="CHEBI:15378"/>
        <dbReference type="ChEBI" id="CHEBI:29999"/>
        <dbReference type="ChEBI" id="CHEBI:30616"/>
        <dbReference type="ChEBI" id="CHEBI:83421"/>
        <dbReference type="ChEBI" id="CHEBI:456216"/>
        <dbReference type="EC" id="2.7.11.1"/>
    </reaction>
</comment>
<evidence type="ECO:0000259" key="24">
    <source>
        <dbReference type="PROSITE" id="PS50948"/>
    </source>
</evidence>
<dbReference type="Pfam" id="PF08276">
    <property type="entry name" value="PAN_2"/>
    <property type="match status" value="1"/>
</dbReference>
<feature type="domain" description="Protein kinase" evidence="21">
    <location>
        <begin position="511"/>
        <end position="794"/>
    </location>
</feature>
<dbReference type="OrthoDB" id="1933550at2759"/>
<keyword evidence="3 17" id="KW-0723">Serine/threonine-protein kinase</keyword>
<dbReference type="SUPFAM" id="SSF56112">
    <property type="entry name" value="Protein kinase-like (PK-like)"/>
    <property type="match status" value="1"/>
</dbReference>
<dbReference type="AlphaFoldDB" id="A0A7I8L6N4"/>
<keyword evidence="19" id="KW-0472">Membrane</keyword>
<keyword evidence="6 17" id="KW-0808">Transferase</keyword>
<comment type="similarity">
    <text evidence="17">Belongs to the protein kinase superfamily. Ser/Thr protein kinase family.</text>
</comment>
<dbReference type="PROSITE" id="PS00108">
    <property type="entry name" value="PROTEIN_KINASE_ST"/>
    <property type="match status" value="1"/>
</dbReference>
<feature type="domain" description="Bulb-type lectin" evidence="23">
    <location>
        <begin position="27"/>
        <end position="147"/>
    </location>
</feature>
<dbReference type="InterPro" id="IPR008271">
    <property type="entry name" value="Ser/Thr_kinase_AS"/>
</dbReference>
<evidence type="ECO:0000256" key="15">
    <source>
        <dbReference type="ARBA" id="ARBA00047899"/>
    </source>
</evidence>
<dbReference type="Proteomes" id="UP000663760">
    <property type="component" value="Chromosome 11"/>
</dbReference>
<dbReference type="PROSITE" id="PS50011">
    <property type="entry name" value="PROTEIN_KINASE_DOM"/>
    <property type="match status" value="1"/>
</dbReference>
<keyword evidence="7 20" id="KW-0732">Signal</keyword>
<dbReference type="GO" id="GO:0048544">
    <property type="term" value="P:recognition of pollen"/>
    <property type="evidence" value="ECO:0007669"/>
    <property type="project" value="InterPro"/>
</dbReference>
<dbReference type="SMART" id="SM00108">
    <property type="entry name" value="B_lectin"/>
    <property type="match status" value="1"/>
</dbReference>
<organism evidence="25 26">
    <name type="scientific">Spirodela intermedia</name>
    <name type="common">Intermediate duckweed</name>
    <dbReference type="NCBI Taxonomy" id="51605"/>
    <lineage>
        <taxon>Eukaryota</taxon>
        <taxon>Viridiplantae</taxon>
        <taxon>Streptophyta</taxon>
        <taxon>Embryophyta</taxon>
        <taxon>Tracheophyta</taxon>
        <taxon>Spermatophyta</taxon>
        <taxon>Magnoliopsida</taxon>
        <taxon>Liliopsida</taxon>
        <taxon>Araceae</taxon>
        <taxon>Lemnoideae</taxon>
        <taxon>Spirodela</taxon>
    </lineage>
</organism>
<comment type="caution">
    <text evidence="18">Lacks conserved residue(s) required for the propagation of feature annotation.</text>
</comment>
<dbReference type="InterPro" id="IPR003609">
    <property type="entry name" value="Pan_app"/>
</dbReference>
<comment type="subcellular location">
    <subcellularLocation>
        <location evidence="1">Cell membrane</location>
        <topology evidence="1">Single-pass type I membrane protein</topology>
    </subcellularLocation>
</comment>
<dbReference type="GO" id="GO:0051707">
    <property type="term" value="P:response to other organism"/>
    <property type="evidence" value="ECO:0007669"/>
    <property type="project" value="UniProtKB-ARBA"/>
</dbReference>
<keyword evidence="10 17" id="KW-0418">Kinase</keyword>
<dbReference type="InterPro" id="IPR000858">
    <property type="entry name" value="S_locus_glycoprot_dom"/>
</dbReference>
<evidence type="ECO:0000256" key="6">
    <source>
        <dbReference type="ARBA" id="ARBA00022679"/>
    </source>
</evidence>
<dbReference type="Gene3D" id="1.10.510.10">
    <property type="entry name" value="Transferase(Phosphotransferase) domain 1"/>
    <property type="match status" value="1"/>
</dbReference>
<sequence length="829" mass="91491">MAGRQTRWEALFCTALLHTIIALSAAGDTLVPGDHMEDGSSLVSSDGSFKLGFFTPGKSKFRFLGIWYNQIPVQTVVWVANRDNPLPDKTGVLSISINGSLSLSDSKGEVYWSTASTRLARPVAKIHDDANFAVAGAGESGYAWQSFDHPMDALLPEMKLWVDRRTGFTTNFTSWKSDDDPGTGDCTFFLDSNGAPQMILVQGSKRVWRSGPWVAGRFSGVPEMRSYGVFNFSFVSNANEAYYQFSSRSTSVLSRLVAKPEGLIQRLVWIEGEGEWNVFWSGPRDRCDAFGQCGIFGVCDANEFPMCRCLQGFEPKSPENWNLKKGKDGCRRRTAVHCKNSTDGFLLVANTKLPDTSTAIVMDKLGTRECMDACLMNCSCTAYAIAEIIDGGRSGCILWSGALTDLRVYTDGGQDLFVRLARADLGLSPSQANRRRIVASVSAAAVVLVGILLFGLVAGFVRRRRNRSNTVVLRRYPSAKSENWDEEMARSRELDLPMFDLTAIATATDHFSTENLLGEGGFGPVYKGRLEGEQKVAVKRLAKSSSQGVEQFMNEVRMIAKLQHRNLVRLLGCCIDGEERMLVYEYMPNGSLDSILFDKAKGTLADWAIRWQIITGIARGLLYLHQDSPLRIIHRDLKAGNILLDNDMNPKISDFGLARIFPGNETEGITRRVVGTYGYMSPEYAMNGRFSVKSDVYSFGVLALEIISGRRNRGILQSDPKLNLLSYAWSLWNEGSGLELVDSSLAYPIPMSEVMKCIKIALLCVQDRPEDRPEMASVVLMLGGDSGAPPHPKQPEFVVARQCAAGSTKSSKRLICTVNDITISSFHGR</sequence>